<protein>
    <recommendedName>
        <fullName evidence="5">Transmembrane protein</fullName>
    </recommendedName>
</protein>
<evidence type="ECO:0000313" key="4">
    <source>
        <dbReference type="Proteomes" id="UP000022433"/>
    </source>
</evidence>
<dbReference type="Proteomes" id="UP000022433">
    <property type="component" value="Unassembled WGS sequence"/>
</dbReference>
<evidence type="ECO:0000256" key="1">
    <source>
        <dbReference type="SAM" id="Coils"/>
    </source>
</evidence>
<dbReference type="EMBL" id="JGEA01000029">
    <property type="protein sequence ID" value="EYA13665.1"/>
    <property type="molecule type" value="Genomic_DNA"/>
</dbReference>
<name>A0AAN4MY48_BACFG</name>
<comment type="caution">
    <text evidence="3">The sequence shown here is derived from an EMBL/GenBank/DDBJ whole genome shotgun (WGS) entry which is preliminary data.</text>
</comment>
<evidence type="ECO:0008006" key="5">
    <source>
        <dbReference type="Google" id="ProtNLM"/>
    </source>
</evidence>
<feature type="transmembrane region" description="Helical" evidence="2">
    <location>
        <begin position="295"/>
        <end position="316"/>
    </location>
</feature>
<keyword evidence="2" id="KW-0812">Transmembrane</keyword>
<feature type="coiled-coil region" evidence="1">
    <location>
        <begin position="261"/>
        <end position="291"/>
    </location>
</feature>
<organism evidence="3 4">
    <name type="scientific">Bacteroides fragilis str. 1007-1-F #10</name>
    <dbReference type="NCBI Taxonomy" id="1339295"/>
    <lineage>
        <taxon>Bacteria</taxon>
        <taxon>Pseudomonadati</taxon>
        <taxon>Bacteroidota</taxon>
        <taxon>Bacteroidia</taxon>
        <taxon>Bacteroidales</taxon>
        <taxon>Bacteroidaceae</taxon>
        <taxon>Bacteroides</taxon>
    </lineage>
</organism>
<keyword evidence="2" id="KW-1133">Transmembrane helix</keyword>
<gene>
    <name evidence="3" type="ORF">M104_3210</name>
</gene>
<evidence type="ECO:0000313" key="3">
    <source>
        <dbReference type="EMBL" id="EYA13665.1"/>
    </source>
</evidence>
<proteinExistence type="predicted"/>
<sequence>MEFEQIKKKLISFLIENKNVPSTAIKDDLIFTIQTDNGIPFYPAHLVVFDNQLNKPLCLFIIDDGKIRVLKRFIETHLNNINRFINEPIIIYLVSYQNESLCFSEVLDDSSLTPIKKEDFPDFEIMKNDFIILQGMKLEQIEEENQKSMQAQKQAIKSETRFSRFIFLVISVISIISLILYLFSTYKTNSISQNHSTNMIEDFNDLTKSIDSLWQDMRNQHFREKKDSISVDTTLAYDRLNDRITIIEKGISDNPQKTLSNISLEHKINLLQSQLNDLKELNNVRNNALDDKISLISNLIISLYAGVVISFIGWFLNQSKRNKD</sequence>
<keyword evidence="2" id="KW-0472">Membrane</keyword>
<feature type="transmembrane region" description="Helical" evidence="2">
    <location>
        <begin position="162"/>
        <end position="183"/>
    </location>
</feature>
<reference evidence="3 4" key="1">
    <citation type="submission" date="2014-02" db="EMBL/GenBank/DDBJ databases">
        <authorList>
            <person name="Sears C."/>
            <person name="Carroll K."/>
            <person name="Sack B.R."/>
            <person name="Qadri F."/>
            <person name="Myers L.L."/>
            <person name="Chung G.-T."/>
            <person name="Escheverria P."/>
            <person name="Fraser C.M."/>
            <person name="Sadzewicz L."/>
            <person name="Shefchek K.A."/>
            <person name="Tallon L."/>
            <person name="Das S.P."/>
            <person name="Daugherty S."/>
            <person name="Mongodin E.F."/>
        </authorList>
    </citation>
    <scope>NUCLEOTIDE SEQUENCE [LARGE SCALE GENOMIC DNA]</scope>
    <source>
        <strain evidence="3 4">1007-1-F #10</strain>
    </source>
</reference>
<evidence type="ECO:0000256" key="2">
    <source>
        <dbReference type="SAM" id="Phobius"/>
    </source>
</evidence>
<keyword evidence="1" id="KW-0175">Coiled coil</keyword>
<dbReference type="AlphaFoldDB" id="A0AAN4MY48"/>
<accession>A0AAN4MY48</accession>
<dbReference type="RefSeq" id="WP_032533660.1">
    <property type="nucleotide sequence ID" value="NZ_JGEA01000029.1"/>
</dbReference>